<evidence type="ECO:0000256" key="2">
    <source>
        <dbReference type="ARBA" id="ARBA00023009"/>
    </source>
</evidence>
<evidence type="ECO:0000256" key="3">
    <source>
        <dbReference type="ARBA" id="ARBA00023219"/>
    </source>
</evidence>
<gene>
    <name evidence="5" type="ORF">UFOVP263_3</name>
</gene>
<organism evidence="5">
    <name type="scientific">uncultured Caudovirales phage</name>
    <dbReference type="NCBI Taxonomy" id="2100421"/>
    <lineage>
        <taxon>Viruses</taxon>
        <taxon>Duplodnaviria</taxon>
        <taxon>Heunggongvirae</taxon>
        <taxon>Uroviricota</taxon>
        <taxon>Caudoviricetes</taxon>
        <taxon>Peduoviridae</taxon>
        <taxon>Maltschvirus</taxon>
        <taxon>Maltschvirus maltsch</taxon>
    </lineage>
</organism>
<keyword evidence="3" id="KW-0231">Viral genome packaging</keyword>
<sequence length="474" mass="51980">MANLDIFDKDKYTIPADQKKIAKESNTLFGQTALGNNVIRGAGKNLASNQLLYVTTSAISESGRIVDMSVLSRNSTIMSCVGLKARALAQLPKKIMAYADNGSLVNAITDPNVSKRDKDKARSVLRLLENPNNFQSEYEFWYQFVMWLELSGETFTVLWRKDRANSMQTPLEMYVLDSTLITAQLTESRYPAYRLSTPSYGFSKDEPLGSHEVIHAMEASWQGSAGFNKGTLAVELIALDQDIDLYANFIMQNGAKPSGMFVTEQVIPDGKFKEIAARLKEAWASMTGSRTTDLSKPGQSMLLDNGMKYVPLDMLNLQDADAANLKMQTMKRICGLFGVPPAMLGIEDGKFNNSQTMLDEFYKSCIYPMIVNIQQKLKQSLLIGYPNLCIEFDTSDFLKGAPLDQMNYVVAAINAGIMTPNEAREYLGKENIEGGNELKDTSKPAEPIAGSSPQDTGGGGNTSSVGKTGQAGKA</sequence>
<keyword evidence="1" id="KW-0118">Viral capsid assembly</keyword>
<reference evidence="5" key="1">
    <citation type="submission" date="2020-04" db="EMBL/GenBank/DDBJ databases">
        <authorList>
            <person name="Chiriac C."/>
            <person name="Salcher M."/>
            <person name="Ghai R."/>
            <person name="Kavagutti S V."/>
        </authorList>
    </citation>
    <scope>NUCLEOTIDE SEQUENCE</scope>
</reference>
<feature type="compositionally biased region" description="Basic and acidic residues" evidence="4">
    <location>
        <begin position="432"/>
        <end position="443"/>
    </location>
</feature>
<dbReference type="InterPro" id="IPR006944">
    <property type="entry name" value="Phage/GTA_portal"/>
</dbReference>
<evidence type="ECO:0000256" key="1">
    <source>
        <dbReference type="ARBA" id="ARBA00022950"/>
    </source>
</evidence>
<dbReference type="EMBL" id="LR796275">
    <property type="protein sequence ID" value="CAB4133788.1"/>
    <property type="molecule type" value="Genomic_DNA"/>
</dbReference>
<keyword evidence="1" id="KW-1188">Viral release from host cell</keyword>
<evidence type="ECO:0000313" key="5">
    <source>
        <dbReference type="EMBL" id="CAB4133788.1"/>
    </source>
</evidence>
<dbReference type="Pfam" id="PF04860">
    <property type="entry name" value="Phage_portal"/>
    <property type="match status" value="1"/>
</dbReference>
<protein>
    <submittedName>
        <fullName evidence="5">COG4695 Phage-related protein</fullName>
    </submittedName>
</protein>
<dbReference type="InterPro" id="IPR006427">
    <property type="entry name" value="Portal_HK97"/>
</dbReference>
<keyword evidence="2" id="KW-1160">Virus entry into host cell</keyword>
<proteinExistence type="predicted"/>
<keyword evidence="2" id="KW-1171">Viral genome ejection through host cell envelope</keyword>
<name>A0A6J5LGH1_9CAUD</name>
<accession>A0A6J5LGH1</accession>
<feature type="region of interest" description="Disordered" evidence="4">
    <location>
        <begin position="432"/>
        <end position="474"/>
    </location>
</feature>
<keyword evidence="2" id="KW-1162">Viral penetration into host cytoplasm</keyword>
<dbReference type="NCBIfam" id="TIGR01537">
    <property type="entry name" value="portal_HK97"/>
    <property type="match status" value="1"/>
</dbReference>
<evidence type="ECO:0000256" key="4">
    <source>
        <dbReference type="SAM" id="MobiDB-lite"/>
    </source>
</evidence>